<dbReference type="STRING" id="48709.A0A1D2MJC5"/>
<dbReference type="SUPFAM" id="SSF55797">
    <property type="entry name" value="PR-1-like"/>
    <property type="match status" value="1"/>
</dbReference>
<name>A0A1D2MJC5_ORCCI</name>
<sequence>MGYQQKALDDVNTNRAKHSAPAMKMDASLNTVALQCAEFYAQKGKVDRTCPYHNSTTGENLFGIKGKFSEDVITKLATTAWMAEAKNYDFLKPNFLSSSTKQFTQLIWKESDKMGFGVAQKNGYATAVSAFSPAGNVAGKFLENVFSGSPKLSVKF</sequence>
<gene>
    <name evidence="2" type="ORF">Ocin01_13777</name>
</gene>
<dbReference type="AlphaFoldDB" id="A0A1D2MJC5"/>
<evidence type="ECO:0000259" key="1">
    <source>
        <dbReference type="SMART" id="SM00198"/>
    </source>
</evidence>
<comment type="caution">
    <text evidence="2">The sequence shown here is derived from an EMBL/GenBank/DDBJ whole genome shotgun (WGS) entry which is preliminary data.</text>
</comment>
<reference evidence="2 3" key="1">
    <citation type="journal article" date="2016" name="Genome Biol. Evol.">
        <title>Gene Family Evolution Reflects Adaptation to Soil Environmental Stressors in the Genome of the Collembolan Orchesella cincta.</title>
        <authorList>
            <person name="Faddeeva-Vakhrusheva A."/>
            <person name="Derks M.F."/>
            <person name="Anvar S.Y."/>
            <person name="Agamennone V."/>
            <person name="Suring W."/>
            <person name="Smit S."/>
            <person name="van Straalen N.M."/>
            <person name="Roelofs D."/>
        </authorList>
    </citation>
    <scope>NUCLEOTIDE SEQUENCE [LARGE SCALE GENOMIC DNA]</scope>
    <source>
        <tissue evidence="2">Mixed pool</tissue>
    </source>
</reference>
<dbReference type="InterPro" id="IPR001283">
    <property type="entry name" value="CRISP-related"/>
</dbReference>
<organism evidence="2 3">
    <name type="scientific">Orchesella cincta</name>
    <name type="common">Springtail</name>
    <name type="synonym">Podura cincta</name>
    <dbReference type="NCBI Taxonomy" id="48709"/>
    <lineage>
        <taxon>Eukaryota</taxon>
        <taxon>Metazoa</taxon>
        <taxon>Ecdysozoa</taxon>
        <taxon>Arthropoda</taxon>
        <taxon>Hexapoda</taxon>
        <taxon>Collembola</taxon>
        <taxon>Entomobryomorpha</taxon>
        <taxon>Entomobryoidea</taxon>
        <taxon>Orchesellidae</taxon>
        <taxon>Orchesellinae</taxon>
        <taxon>Orchesella</taxon>
    </lineage>
</organism>
<accession>A0A1D2MJC5</accession>
<feature type="domain" description="SCP" evidence="1">
    <location>
        <begin position="2"/>
        <end position="139"/>
    </location>
</feature>
<dbReference type="OrthoDB" id="337038at2759"/>
<dbReference type="InterPro" id="IPR014044">
    <property type="entry name" value="CAP_dom"/>
</dbReference>
<protein>
    <submittedName>
        <fullName evidence="2">Golgi-associated plant pathogenesis-related protein 1</fullName>
    </submittedName>
</protein>
<dbReference type="InterPro" id="IPR035940">
    <property type="entry name" value="CAP_sf"/>
</dbReference>
<dbReference type="Gene3D" id="3.40.33.10">
    <property type="entry name" value="CAP"/>
    <property type="match status" value="1"/>
</dbReference>
<dbReference type="EMBL" id="LJIJ01001120">
    <property type="protein sequence ID" value="ODM92904.1"/>
    <property type="molecule type" value="Genomic_DNA"/>
</dbReference>
<dbReference type="PANTHER" id="PTHR10334">
    <property type="entry name" value="CYSTEINE-RICH SECRETORY PROTEIN-RELATED"/>
    <property type="match status" value="1"/>
</dbReference>
<keyword evidence="3" id="KW-1185">Reference proteome</keyword>
<evidence type="ECO:0000313" key="3">
    <source>
        <dbReference type="Proteomes" id="UP000094527"/>
    </source>
</evidence>
<dbReference type="SMART" id="SM00198">
    <property type="entry name" value="SCP"/>
    <property type="match status" value="1"/>
</dbReference>
<dbReference type="Proteomes" id="UP000094527">
    <property type="component" value="Unassembled WGS sequence"/>
</dbReference>
<proteinExistence type="predicted"/>
<evidence type="ECO:0000313" key="2">
    <source>
        <dbReference type="EMBL" id="ODM92904.1"/>
    </source>
</evidence>
<dbReference type="Pfam" id="PF00188">
    <property type="entry name" value="CAP"/>
    <property type="match status" value="1"/>
</dbReference>